<gene>
    <name evidence="1" type="ORF">QFC21_001928</name>
</gene>
<accession>A0ACC2VZ81</accession>
<sequence>MSQTSLLNFFSVPSSARGKIKPIRQQSKPSRHMFASPDDLSSQVPGLSVIPEFITHATEDELLQYLDVQPWRTDLARRTMHFGGTYCLMKSRMHDSKEDESDKPEVIQAPPIPPQFNSLMRSFSEQGIYESNNLPEYCIVNEYKVDNGISAHIENFTFGEPVCSLTMHDGDFMRFHELEAPDDGSVRSGKSRLAKRTGNKVDVWLPARSLAVLRGDARYKWQHEIVRSKKMRIASRSGKEWKRTSLTFRVKR</sequence>
<evidence type="ECO:0000313" key="2">
    <source>
        <dbReference type="Proteomes" id="UP001227268"/>
    </source>
</evidence>
<organism evidence="1 2">
    <name type="scientific">Naganishia friedmannii</name>
    <dbReference type="NCBI Taxonomy" id="89922"/>
    <lineage>
        <taxon>Eukaryota</taxon>
        <taxon>Fungi</taxon>
        <taxon>Dikarya</taxon>
        <taxon>Basidiomycota</taxon>
        <taxon>Agaricomycotina</taxon>
        <taxon>Tremellomycetes</taxon>
        <taxon>Filobasidiales</taxon>
        <taxon>Filobasidiaceae</taxon>
        <taxon>Naganishia</taxon>
    </lineage>
</organism>
<reference evidence="1" key="1">
    <citation type="submission" date="2023-04" db="EMBL/GenBank/DDBJ databases">
        <title>Draft Genome sequencing of Naganishia species isolated from polar environments using Oxford Nanopore Technology.</title>
        <authorList>
            <person name="Leo P."/>
            <person name="Venkateswaran K."/>
        </authorList>
    </citation>
    <scope>NUCLEOTIDE SEQUENCE</scope>
    <source>
        <strain evidence="1">MNA-CCFEE 5423</strain>
    </source>
</reference>
<protein>
    <submittedName>
        <fullName evidence="1">Uncharacterized protein</fullName>
    </submittedName>
</protein>
<proteinExistence type="predicted"/>
<comment type="caution">
    <text evidence="1">The sequence shown here is derived from an EMBL/GenBank/DDBJ whole genome shotgun (WGS) entry which is preliminary data.</text>
</comment>
<dbReference type="EMBL" id="JASBWT010000005">
    <property type="protein sequence ID" value="KAJ9104433.1"/>
    <property type="molecule type" value="Genomic_DNA"/>
</dbReference>
<name>A0ACC2VZ81_9TREE</name>
<keyword evidence="2" id="KW-1185">Reference proteome</keyword>
<evidence type="ECO:0000313" key="1">
    <source>
        <dbReference type="EMBL" id="KAJ9104433.1"/>
    </source>
</evidence>
<dbReference type="Proteomes" id="UP001227268">
    <property type="component" value="Unassembled WGS sequence"/>
</dbReference>